<dbReference type="NCBIfam" id="TIGR01549">
    <property type="entry name" value="HAD-SF-IA-v1"/>
    <property type="match status" value="1"/>
</dbReference>
<organism evidence="5 6">
    <name type="scientific">Vibrio harveyi</name>
    <name type="common">Beneckea harveyi</name>
    <dbReference type="NCBI Taxonomy" id="669"/>
    <lineage>
        <taxon>Bacteria</taxon>
        <taxon>Pseudomonadati</taxon>
        <taxon>Pseudomonadota</taxon>
        <taxon>Gammaproteobacteria</taxon>
        <taxon>Vibrionales</taxon>
        <taxon>Vibrionaceae</taxon>
        <taxon>Vibrio</taxon>
    </lineage>
</organism>
<dbReference type="InterPro" id="IPR023214">
    <property type="entry name" value="HAD_sf"/>
</dbReference>
<keyword evidence="5" id="KW-0378">Hydrolase</keyword>
<evidence type="ECO:0000256" key="1">
    <source>
        <dbReference type="ARBA" id="ARBA00000830"/>
    </source>
</evidence>
<comment type="similarity">
    <text evidence="3">Belongs to the HAD-like hydrolase superfamily. CbbY/CbbZ/Gph/YieH family.</text>
</comment>
<protein>
    <recommendedName>
        <fullName evidence="4">phosphoglycolate phosphatase</fullName>
        <ecNumber evidence="4">3.1.3.18</ecNumber>
    </recommendedName>
</protein>
<dbReference type="Proteomes" id="UP000008367">
    <property type="component" value="Unassembled WGS sequence"/>
</dbReference>
<sequence length="141" mass="16259">GITSFFEHLYTLEDRHNIHPNPASAKIIPVSDDFIIRLPPEESKPNPKLLEHICREEGVDIEDAVYVGDSLTKDISMAREIGMRSVWANYGRNFSPECWKILVQITHWTEQDVIREEELKRAYADISPDYTIASFSELIDL</sequence>
<reference evidence="5 6" key="1">
    <citation type="submission" date="2012-10" db="EMBL/GenBank/DDBJ databases">
        <title>Genome sequence of Vibrio Cholerae HENC-02.</title>
        <authorList>
            <person name="Eppinger M."/>
            <person name="Hasan N.A."/>
            <person name="Sengamalay N."/>
            <person name="Hine E."/>
            <person name="Su Q."/>
            <person name="Daugherty S.C."/>
            <person name="Young S."/>
            <person name="Sadzewicz L."/>
            <person name="Tallon L."/>
            <person name="Cebula T.A."/>
            <person name="Ravel J."/>
            <person name="Colwell R.R."/>
        </authorList>
    </citation>
    <scope>NUCLEOTIDE SEQUENCE [LARGE SCALE GENOMIC DNA]</scope>
    <source>
        <strain evidence="5 6">HENC-02</strain>
    </source>
</reference>
<dbReference type="EMBL" id="AJSR01001160">
    <property type="protein sequence ID" value="EKM31501.1"/>
    <property type="molecule type" value="Genomic_DNA"/>
</dbReference>
<comment type="catalytic activity">
    <reaction evidence="1">
        <text>2-phosphoglycolate + H2O = glycolate + phosphate</text>
        <dbReference type="Rhea" id="RHEA:14369"/>
        <dbReference type="ChEBI" id="CHEBI:15377"/>
        <dbReference type="ChEBI" id="CHEBI:29805"/>
        <dbReference type="ChEBI" id="CHEBI:43474"/>
        <dbReference type="ChEBI" id="CHEBI:58033"/>
        <dbReference type="EC" id="3.1.3.18"/>
    </reaction>
</comment>
<evidence type="ECO:0000256" key="4">
    <source>
        <dbReference type="ARBA" id="ARBA00013078"/>
    </source>
</evidence>
<evidence type="ECO:0000313" key="6">
    <source>
        <dbReference type="Proteomes" id="UP000008367"/>
    </source>
</evidence>
<proteinExistence type="inferred from homology"/>
<dbReference type="GO" id="GO:0008967">
    <property type="term" value="F:phosphoglycolate phosphatase activity"/>
    <property type="evidence" value="ECO:0007669"/>
    <property type="project" value="UniProtKB-EC"/>
</dbReference>
<evidence type="ECO:0000313" key="5">
    <source>
        <dbReference type="EMBL" id="EKM31501.1"/>
    </source>
</evidence>
<comment type="pathway">
    <text evidence="2">Organic acid metabolism; glycolate biosynthesis; glycolate from 2-phosphoglycolate: step 1/1.</text>
</comment>
<dbReference type="GO" id="GO:0006281">
    <property type="term" value="P:DNA repair"/>
    <property type="evidence" value="ECO:0007669"/>
    <property type="project" value="TreeGrafter"/>
</dbReference>
<dbReference type="Gene3D" id="3.40.50.1000">
    <property type="entry name" value="HAD superfamily/HAD-like"/>
    <property type="match status" value="1"/>
</dbReference>
<evidence type="ECO:0000256" key="2">
    <source>
        <dbReference type="ARBA" id="ARBA00004818"/>
    </source>
</evidence>
<gene>
    <name evidence="5" type="ORF">VCHENC02_2860</name>
</gene>
<dbReference type="InterPro" id="IPR050155">
    <property type="entry name" value="HAD-like_hydrolase_sf"/>
</dbReference>
<comment type="caution">
    <text evidence="5">The sequence shown here is derived from an EMBL/GenBank/DDBJ whole genome shotgun (WGS) entry which is preliminary data.</text>
</comment>
<dbReference type="EC" id="3.1.3.18" evidence="4"/>
<evidence type="ECO:0000256" key="3">
    <source>
        <dbReference type="ARBA" id="ARBA00006171"/>
    </source>
</evidence>
<feature type="non-terminal residue" evidence="5">
    <location>
        <position position="1"/>
    </location>
</feature>
<dbReference type="PANTHER" id="PTHR43434">
    <property type="entry name" value="PHOSPHOGLYCOLATE PHOSPHATASE"/>
    <property type="match status" value="1"/>
</dbReference>
<dbReference type="Pfam" id="PF13242">
    <property type="entry name" value="Hydrolase_like"/>
    <property type="match status" value="1"/>
</dbReference>
<accession>A0A454CYL5</accession>
<dbReference type="AlphaFoldDB" id="A0A454CYL5"/>
<dbReference type="PANTHER" id="PTHR43434:SF1">
    <property type="entry name" value="PHOSPHOGLYCOLATE PHOSPHATASE"/>
    <property type="match status" value="1"/>
</dbReference>
<dbReference type="InterPro" id="IPR006439">
    <property type="entry name" value="HAD-SF_hydro_IA"/>
</dbReference>
<dbReference type="SUPFAM" id="SSF56784">
    <property type="entry name" value="HAD-like"/>
    <property type="match status" value="1"/>
</dbReference>
<name>A0A454CYL5_VIBHA</name>
<dbReference type="InterPro" id="IPR036412">
    <property type="entry name" value="HAD-like_sf"/>
</dbReference>